<protein>
    <submittedName>
        <fullName evidence="2">Uncharacterized protein</fullName>
    </submittedName>
</protein>
<evidence type="ECO:0000256" key="1">
    <source>
        <dbReference type="SAM" id="MobiDB-lite"/>
    </source>
</evidence>
<feature type="compositionally biased region" description="Basic and acidic residues" evidence="1">
    <location>
        <begin position="80"/>
        <end position="92"/>
    </location>
</feature>
<feature type="compositionally biased region" description="Low complexity" evidence="1">
    <location>
        <begin position="70"/>
        <end position="79"/>
    </location>
</feature>
<evidence type="ECO:0000313" key="2">
    <source>
        <dbReference type="EMBL" id="VVC46417.1"/>
    </source>
</evidence>
<proteinExistence type="predicted"/>
<keyword evidence="3" id="KW-1185">Reference proteome</keyword>
<organism evidence="2 3">
    <name type="scientific">Cinara cedri</name>
    <dbReference type="NCBI Taxonomy" id="506608"/>
    <lineage>
        <taxon>Eukaryota</taxon>
        <taxon>Metazoa</taxon>
        <taxon>Ecdysozoa</taxon>
        <taxon>Arthropoda</taxon>
        <taxon>Hexapoda</taxon>
        <taxon>Insecta</taxon>
        <taxon>Pterygota</taxon>
        <taxon>Neoptera</taxon>
        <taxon>Paraneoptera</taxon>
        <taxon>Hemiptera</taxon>
        <taxon>Sternorrhyncha</taxon>
        <taxon>Aphidomorpha</taxon>
        <taxon>Aphidoidea</taxon>
        <taxon>Aphididae</taxon>
        <taxon>Lachninae</taxon>
        <taxon>Cinara</taxon>
    </lineage>
</organism>
<dbReference type="Proteomes" id="UP000325440">
    <property type="component" value="Unassembled WGS sequence"/>
</dbReference>
<reference evidence="2 3" key="1">
    <citation type="submission" date="2019-08" db="EMBL/GenBank/DDBJ databases">
        <authorList>
            <person name="Alioto T."/>
            <person name="Alioto T."/>
            <person name="Gomez Garrido J."/>
        </authorList>
    </citation>
    <scope>NUCLEOTIDE SEQUENCE [LARGE SCALE GENOMIC DNA]</scope>
</reference>
<evidence type="ECO:0000313" key="3">
    <source>
        <dbReference type="Proteomes" id="UP000325440"/>
    </source>
</evidence>
<accession>A0A5E4NRB0</accession>
<dbReference type="EMBL" id="CABPRJ010002502">
    <property type="protein sequence ID" value="VVC46417.1"/>
    <property type="molecule type" value="Genomic_DNA"/>
</dbReference>
<name>A0A5E4NRB0_9HEMI</name>
<feature type="compositionally biased region" description="Low complexity" evidence="1">
    <location>
        <begin position="38"/>
        <end position="63"/>
    </location>
</feature>
<dbReference type="AlphaFoldDB" id="A0A5E4NRB0"/>
<feature type="region of interest" description="Disordered" evidence="1">
    <location>
        <begin position="38"/>
        <end position="107"/>
    </location>
</feature>
<gene>
    <name evidence="2" type="ORF">CINCED_3A008179</name>
</gene>
<sequence>MESKSQNGCRVLLKHGNLMRLLDLERQIIRRVDNIPIPISMNPISSNVNPSRETSSSYQTYSPLSPPSYTPASPSYSTPHVKDERGVDHDDGPFGPKYINPSNEEED</sequence>